<evidence type="ECO:0000259" key="3">
    <source>
        <dbReference type="Pfam" id="PF12146"/>
    </source>
</evidence>
<dbReference type="AlphaFoldDB" id="A0A1I2MKN0"/>
<evidence type="ECO:0000313" key="5">
    <source>
        <dbReference type="Proteomes" id="UP000198897"/>
    </source>
</evidence>
<dbReference type="InterPro" id="IPR012354">
    <property type="entry name" value="Esterase_lipase"/>
</dbReference>
<feature type="active site" description="Charge relay system" evidence="1">
    <location>
        <position position="192"/>
    </location>
</feature>
<dbReference type="InterPro" id="IPR022742">
    <property type="entry name" value="Hydrolase_4"/>
</dbReference>
<name>A0A1I2MKN0_9BACI</name>
<gene>
    <name evidence="4" type="ORF">SAMN05216353_11383</name>
</gene>
<accession>A0A1I2MKN0</accession>
<dbReference type="GO" id="GO:0052689">
    <property type="term" value="F:carboxylic ester hydrolase activity"/>
    <property type="evidence" value="ECO:0007669"/>
    <property type="project" value="InterPro"/>
</dbReference>
<dbReference type="Gene3D" id="3.40.50.1820">
    <property type="entry name" value="alpha/beta hydrolase"/>
    <property type="match status" value="1"/>
</dbReference>
<dbReference type="PIRSF" id="PIRSF017388">
    <property type="entry name" value="Esterase_lipase"/>
    <property type="match status" value="1"/>
</dbReference>
<feature type="domain" description="Serine aminopeptidase S33" evidence="3">
    <location>
        <begin position="15"/>
        <end position="226"/>
    </location>
</feature>
<dbReference type="InterPro" id="IPR029058">
    <property type="entry name" value="AB_hydrolase_fold"/>
</dbReference>
<dbReference type="OrthoDB" id="9800213at2"/>
<dbReference type="InterPro" id="IPR051044">
    <property type="entry name" value="MAG_DAG_Lipase"/>
</dbReference>
<evidence type="ECO:0000313" key="4">
    <source>
        <dbReference type="EMBL" id="SFF91480.1"/>
    </source>
</evidence>
<dbReference type="Pfam" id="PF12146">
    <property type="entry name" value="Hydrolase_4"/>
    <property type="match status" value="1"/>
</dbReference>
<feature type="active site" description="Charge relay system" evidence="1">
    <location>
        <position position="222"/>
    </location>
</feature>
<feature type="active site" description="Nucleophile" evidence="1">
    <location>
        <position position="93"/>
    </location>
</feature>
<dbReference type="SUPFAM" id="SSF53474">
    <property type="entry name" value="alpha/beta-Hydrolases"/>
    <property type="match status" value="1"/>
</dbReference>
<feature type="coiled-coil region" evidence="2">
    <location>
        <begin position="130"/>
        <end position="165"/>
    </location>
</feature>
<dbReference type="Proteomes" id="UP000198897">
    <property type="component" value="Unassembled WGS sequence"/>
</dbReference>
<evidence type="ECO:0000256" key="1">
    <source>
        <dbReference type="PIRSR" id="PIRSR017388-1"/>
    </source>
</evidence>
<dbReference type="PANTHER" id="PTHR11614">
    <property type="entry name" value="PHOSPHOLIPASE-RELATED"/>
    <property type="match status" value="1"/>
</dbReference>
<organism evidence="4 5">
    <name type="scientific">Halobacillus alkaliphilus</name>
    <dbReference type="NCBI Taxonomy" id="396056"/>
    <lineage>
        <taxon>Bacteria</taxon>
        <taxon>Bacillati</taxon>
        <taxon>Bacillota</taxon>
        <taxon>Bacilli</taxon>
        <taxon>Bacillales</taxon>
        <taxon>Bacillaceae</taxon>
        <taxon>Halobacillus</taxon>
    </lineage>
</organism>
<keyword evidence="2" id="KW-0175">Coiled coil</keyword>
<keyword evidence="5" id="KW-1185">Reference proteome</keyword>
<evidence type="ECO:0000256" key="2">
    <source>
        <dbReference type="SAM" id="Coils"/>
    </source>
</evidence>
<proteinExistence type="predicted"/>
<dbReference type="RefSeq" id="WP_089751808.1">
    <property type="nucleotide sequence ID" value="NZ_FOOG01000013.1"/>
</dbReference>
<protein>
    <submittedName>
        <fullName evidence="4">Carboxylesterase</fullName>
    </submittedName>
</protein>
<dbReference type="EMBL" id="FOOG01000013">
    <property type="protein sequence ID" value="SFF91480.1"/>
    <property type="molecule type" value="Genomic_DNA"/>
</dbReference>
<sequence>MKIKQPQPFTFEEGERAVLLLHGFTGHSADVRMLGRFLQKHGYTTHGPIYRGHGKELEALIDARPEDWWTDVKASLDHLRELGYQKIAVAGLSLGGVLGLKLAYSEPIKGLVTMCSPMFFDNEKQLTRGFEAKARQYKQLEGKAQETINKEVDELLNESEEMFKQLGGFINEVHDEVDQIYTPTFVVQAEKDEMINKDSANYIYEQVESNQKDIKWYKNSGHVITMGKEKEQLHEDILEFLESLDWS</sequence>
<reference evidence="5" key="1">
    <citation type="submission" date="2016-10" db="EMBL/GenBank/DDBJ databases">
        <authorList>
            <person name="Varghese N."/>
            <person name="Submissions S."/>
        </authorList>
    </citation>
    <scope>NUCLEOTIDE SEQUENCE [LARGE SCALE GENOMIC DNA]</scope>
    <source>
        <strain evidence="5">FP5</strain>
    </source>
</reference>